<gene>
    <name evidence="4" type="ORF">ELI03_17235</name>
</gene>
<dbReference type="PANTHER" id="PTHR48107:SF7">
    <property type="entry name" value="RE15974P"/>
    <property type="match status" value="1"/>
</dbReference>
<name>A0A4Q8Y6A3_RHILE</name>
<dbReference type="Gene3D" id="3.40.50.720">
    <property type="entry name" value="NAD(P)-binding Rossmann-like Domain"/>
    <property type="match status" value="1"/>
</dbReference>
<dbReference type="FunFam" id="3.40.50.720:FF:000084">
    <property type="entry name" value="Short-chain dehydrogenase reductase"/>
    <property type="match status" value="1"/>
</dbReference>
<dbReference type="Proteomes" id="UP000293652">
    <property type="component" value="Unassembled WGS sequence"/>
</dbReference>
<dbReference type="AlphaFoldDB" id="A0A4Q8Y6A3"/>
<dbReference type="RefSeq" id="WP_130669345.1">
    <property type="nucleotide sequence ID" value="NZ_SIOH01000001.1"/>
</dbReference>
<dbReference type="EMBL" id="SIPC01000001">
    <property type="protein sequence ID" value="TAX73375.1"/>
    <property type="molecule type" value="Genomic_DNA"/>
</dbReference>
<comment type="caution">
    <text evidence="4">The sequence shown here is derived from an EMBL/GenBank/DDBJ whole genome shotgun (WGS) entry which is preliminary data.</text>
</comment>
<dbReference type="SMART" id="SM00822">
    <property type="entry name" value="PKS_KR"/>
    <property type="match status" value="1"/>
</dbReference>
<dbReference type="CDD" id="cd05362">
    <property type="entry name" value="THN_reductase-like_SDR_c"/>
    <property type="match status" value="1"/>
</dbReference>
<dbReference type="InterPro" id="IPR036291">
    <property type="entry name" value="NAD(P)-bd_dom_sf"/>
</dbReference>
<feature type="domain" description="Ketoreductase" evidence="3">
    <location>
        <begin position="8"/>
        <end position="186"/>
    </location>
</feature>
<dbReference type="Pfam" id="PF13561">
    <property type="entry name" value="adh_short_C2"/>
    <property type="match status" value="1"/>
</dbReference>
<dbReference type="PRINTS" id="PR00080">
    <property type="entry name" value="SDRFAMILY"/>
</dbReference>
<accession>A0A4Q8Y6A3</accession>
<dbReference type="SUPFAM" id="SSF51735">
    <property type="entry name" value="NAD(P)-binding Rossmann-fold domains"/>
    <property type="match status" value="1"/>
</dbReference>
<sequence>MASTENGKVALVTGASRGIGAAVARRLANDGFTVVINYSGNAAPAEELVKEIEQDGGKALTAKADVSDAEAVRRMFDAAETAFGGVDVLVNNAGIMMLSPLAEADDANFDRQIGVNLKGTFNTLREAAKRLRDGGRVVNFSTSVVGLKLETYGVYAATKAAVETLTAIMAKEMRGRNITVNAVAPGPVATDLFLNGKSDELIARTAKMNPLERLGTPEDIASAVAFLAGPDGGWINGQTLRANGGVI</sequence>
<dbReference type="InterPro" id="IPR057326">
    <property type="entry name" value="KR_dom"/>
</dbReference>
<evidence type="ECO:0000256" key="1">
    <source>
        <dbReference type="ARBA" id="ARBA00006484"/>
    </source>
</evidence>
<evidence type="ECO:0000313" key="5">
    <source>
        <dbReference type="Proteomes" id="UP000293652"/>
    </source>
</evidence>
<evidence type="ECO:0000259" key="3">
    <source>
        <dbReference type="SMART" id="SM00822"/>
    </source>
</evidence>
<comment type="similarity">
    <text evidence="1">Belongs to the short-chain dehydrogenases/reductases (SDR) family.</text>
</comment>
<evidence type="ECO:0000313" key="4">
    <source>
        <dbReference type="EMBL" id="TAX73375.1"/>
    </source>
</evidence>
<evidence type="ECO:0000256" key="2">
    <source>
        <dbReference type="ARBA" id="ARBA00023002"/>
    </source>
</evidence>
<dbReference type="GO" id="GO:0016614">
    <property type="term" value="F:oxidoreductase activity, acting on CH-OH group of donors"/>
    <property type="evidence" value="ECO:0007669"/>
    <property type="project" value="UniProtKB-ARBA"/>
</dbReference>
<keyword evidence="2" id="KW-0560">Oxidoreductase</keyword>
<dbReference type="PANTHER" id="PTHR48107">
    <property type="entry name" value="NADPH-DEPENDENT ALDEHYDE REDUCTASE-LIKE PROTEIN, CHLOROPLASTIC-RELATED"/>
    <property type="match status" value="1"/>
</dbReference>
<organism evidence="4 5">
    <name type="scientific">Rhizobium leguminosarum</name>
    <dbReference type="NCBI Taxonomy" id="384"/>
    <lineage>
        <taxon>Bacteria</taxon>
        <taxon>Pseudomonadati</taxon>
        <taxon>Pseudomonadota</taxon>
        <taxon>Alphaproteobacteria</taxon>
        <taxon>Hyphomicrobiales</taxon>
        <taxon>Rhizobiaceae</taxon>
        <taxon>Rhizobium/Agrobacterium group</taxon>
        <taxon>Rhizobium</taxon>
    </lineage>
</organism>
<dbReference type="PRINTS" id="PR00081">
    <property type="entry name" value="GDHRDH"/>
</dbReference>
<proteinExistence type="inferred from homology"/>
<reference evidence="4 5" key="1">
    <citation type="submission" date="2019-02" db="EMBL/GenBank/DDBJ databases">
        <title>The genomic architecture of introgression among sibling species of bacteria.</title>
        <authorList>
            <person name="Cavassim M.I.A."/>
            <person name="Moeskjaer S."/>
            <person name="Moslemi C."/>
            <person name="Fields B."/>
            <person name="Bachmann A."/>
            <person name="Vilhjalmsson B."/>
            <person name="Schierup M.H."/>
            <person name="Young J.P.W."/>
            <person name="Andersen S.U."/>
        </authorList>
    </citation>
    <scope>NUCLEOTIDE SEQUENCE [LARGE SCALE GENOMIC DNA]</scope>
    <source>
        <strain evidence="4 5">SM145A</strain>
    </source>
</reference>
<protein>
    <submittedName>
        <fullName evidence="4">SDR family oxidoreductase</fullName>
    </submittedName>
</protein>
<dbReference type="InterPro" id="IPR002347">
    <property type="entry name" value="SDR_fam"/>
</dbReference>